<accession>A0A1T5DES2</accession>
<reference evidence="3" key="1">
    <citation type="submission" date="2017-02" db="EMBL/GenBank/DDBJ databases">
        <authorList>
            <person name="Varghese N."/>
            <person name="Submissions S."/>
        </authorList>
    </citation>
    <scope>NUCLEOTIDE SEQUENCE [LARGE SCALE GENOMIC DNA]</scope>
    <source>
        <strain evidence="3">DSM 23405</strain>
    </source>
</reference>
<dbReference type="AlphaFoldDB" id="A0A1T5DES2"/>
<evidence type="ECO:0000313" key="2">
    <source>
        <dbReference type="EMBL" id="SKB70248.1"/>
    </source>
</evidence>
<feature type="compositionally biased region" description="Basic residues" evidence="1">
    <location>
        <begin position="1"/>
        <end position="11"/>
    </location>
</feature>
<feature type="compositionally biased region" description="Basic and acidic residues" evidence="1">
    <location>
        <begin position="34"/>
        <end position="44"/>
    </location>
</feature>
<dbReference type="EMBL" id="FUYY01000005">
    <property type="protein sequence ID" value="SKB70248.1"/>
    <property type="molecule type" value="Genomic_DNA"/>
</dbReference>
<dbReference type="Proteomes" id="UP000190230">
    <property type="component" value="Unassembled WGS sequence"/>
</dbReference>
<feature type="compositionally biased region" description="Basic and acidic residues" evidence="1">
    <location>
        <begin position="57"/>
        <end position="71"/>
    </location>
</feature>
<name>A0A1T5DES2_9FLAO</name>
<gene>
    <name evidence="2" type="ORF">SAMN05660776_2585</name>
</gene>
<feature type="region of interest" description="Disordered" evidence="1">
    <location>
        <begin position="1"/>
        <end position="153"/>
    </location>
</feature>
<organism evidence="2 3">
    <name type="scientific">Salegentibacter holothuriorum</name>
    <dbReference type="NCBI Taxonomy" id="241145"/>
    <lineage>
        <taxon>Bacteria</taxon>
        <taxon>Pseudomonadati</taxon>
        <taxon>Bacteroidota</taxon>
        <taxon>Flavobacteriia</taxon>
        <taxon>Flavobacteriales</taxon>
        <taxon>Flavobacteriaceae</taxon>
        <taxon>Salegentibacter</taxon>
    </lineage>
</organism>
<keyword evidence="3" id="KW-1185">Reference proteome</keyword>
<protein>
    <submittedName>
        <fullName evidence="2">Uncharacterized protein</fullName>
    </submittedName>
</protein>
<proteinExistence type="predicted"/>
<evidence type="ECO:0000313" key="3">
    <source>
        <dbReference type="Proteomes" id="UP000190230"/>
    </source>
</evidence>
<feature type="compositionally biased region" description="Basic residues" evidence="1">
    <location>
        <begin position="45"/>
        <end position="55"/>
    </location>
</feature>
<evidence type="ECO:0000256" key="1">
    <source>
        <dbReference type="SAM" id="MobiDB-lite"/>
    </source>
</evidence>
<sequence length="153" mass="17798">MDPKHQRKRQQKNQPPKQTKSETSAQKIINPNPAKEEKSRDKWPIKKKRGVKYHGKLVTEVDRILSRKSAPEKLTNNARQQPEARKNTNEMQPPQKKKATSNSPQTHRESQKTILPPPGKTNREKRESPQNATYENTIKQEKTVTKTKQPQHQ</sequence>